<proteinExistence type="inferred from homology"/>
<dbReference type="InterPro" id="IPR011344">
    <property type="entry name" value="ssDNA-bd"/>
</dbReference>
<dbReference type="CDD" id="cd04496">
    <property type="entry name" value="SSB_OBF"/>
    <property type="match status" value="1"/>
</dbReference>
<sequence>MAGVNKVILVGNLGADPEVKYLEGDNVVANLRLATTEAYKNRNGERVEQTEWHDLELWGGQAKVAEQYLKKGSQIYVEGKIKTDSWQDEQGQNRYRTRIRVLSFTMLGSRPDGAGGGGGSAPQQSYQPKPNAAAAATPSSPAPATDTDDDDLPF</sequence>
<reference evidence="5" key="1">
    <citation type="submission" date="2022-10" db="EMBL/GenBank/DDBJ databases">
        <title>Algoriphagus sp. a novel bacteria isolate from halophytes salicornia europaea.</title>
        <authorList>
            <person name="Peng Y."/>
            <person name="Jiang L."/>
            <person name="Lee J."/>
        </authorList>
    </citation>
    <scope>NUCLEOTIDE SEQUENCE</scope>
    <source>
        <strain evidence="5">TR-M5</strain>
    </source>
</reference>
<accession>A0ABY6MER6</accession>
<dbReference type="PIRSF" id="PIRSF002070">
    <property type="entry name" value="SSB"/>
    <property type="match status" value="1"/>
</dbReference>
<keyword evidence="2" id="KW-0227">DNA damage</keyword>
<dbReference type="InterPro" id="IPR012340">
    <property type="entry name" value="NA-bd_OB-fold"/>
</dbReference>
<dbReference type="GO" id="GO:0003677">
    <property type="term" value="F:DNA binding"/>
    <property type="evidence" value="ECO:0007669"/>
    <property type="project" value="UniProtKB-KW"/>
</dbReference>
<feature type="compositionally biased region" description="Low complexity" evidence="4">
    <location>
        <begin position="121"/>
        <end position="145"/>
    </location>
</feature>
<evidence type="ECO:0000256" key="2">
    <source>
        <dbReference type="HAMAP-Rule" id="MF_00984"/>
    </source>
</evidence>
<dbReference type="HAMAP" id="MF_00984">
    <property type="entry name" value="SSB"/>
    <property type="match status" value="1"/>
</dbReference>
<dbReference type="PANTHER" id="PTHR10302:SF27">
    <property type="entry name" value="SINGLE-STRANDED DNA-BINDING PROTEIN"/>
    <property type="match status" value="1"/>
</dbReference>
<comment type="function">
    <text evidence="2">Plays an important role in DNA replication, recombination and repair. Binds to ssDNA and to an array of partner proteins to recruit them to their sites of action during DNA metabolism.</text>
</comment>
<evidence type="ECO:0000313" key="6">
    <source>
        <dbReference type="Proteomes" id="UP001163156"/>
    </source>
</evidence>
<keyword evidence="2" id="KW-0234">DNA repair</keyword>
<evidence type="ECO:0000256" key="4">
    <source>
        <dbReference type="SAM" id="MobiDB-lite"/>
    </source>
</evidence>
<dbReference type="Proteomes" id="UP001163156">
    <property type="component" value="Chromosome"/>
</dbReference>
<gene>
    <name evidence="5" type="ORF">OM944_12330</name>
</gene>
<protein>
    <recommendedName>
        <fullName evidence="2 3">Single-stranded DNA-binding protein</fullName>
        <shortName evidence="2">SSB</shortName>
    </recommendedName>
</protein>
<dbReference type="SUPFAM" id="SSF50249">
    <property type="entry name" value="Nucleic acid-binding proteins"/>
    <property type="match status" value="1"/>
</dbReference>
<keyword evidence="1 2" id="KW-0238">DNA-binding</keyword>
<feature type="region of interest" description="Disordered" evidence="4">
    <location>
        <begin position="106"/>
        <end position="154"/>
    </location>
</feature>
<dbReference type="NCBIfam" id="TIGR00621">
    <property type="entry name" value="ssb"/>
    <property type="match status" value="1"/>
</dbReference>
<organism evidence="5 6">
    <name type="scientific">Algoriphagus halophytocola</name>
    <dbReference type="NCBI Taxonomy" id="2991499"/>
    <lineage>
        <taxon>Bacteria</taxon>
        <taxon>Pseudomonadati</taxon>
        <taxon>Bacteroidota</taxon>
        <taxon>Cytophagia</taxon>
        <taxon>Cytophagales</taxon>
        <taxon>Cyclobacteriaceae</taxon>
        <taxon>Algoriphagus</taxon>
    </lineage>
</organism>
<comment type="subunit">
    <text evidence="2">Homotetramer.</text>
</comment>
<keyword evidence="6" id="KW-1185">Reference proteome</keyword>
<name>A0ABY6MER6_9BACT</name>
<evidence type="ECO:0000256" key="3">
    <source>
        <dbReference type="PIRNR" id="PIRNR002070"/>
    </source>
</evidence>
<comment type="caution">
    <text evidence="2">Lacks conserved residue(s) required for the propagation of feature annotation.</text>
</comment>
<dbReference type="InterPro" id="IPR000424">
    <property type="entry name" value="Primosome_PriB/ssb"/>
</dbReference>
<keyword evidence="2" id="KW-0235">DNA replication</keyword>
<dbReference type="Gene3D" id="2.40.50.140">
    <property type="entry name" value="Nucleic acid-binding proteins"/>
    <property type="match status" value="1"/>
</dbReference>
<evidence type="ECO:0000313" key="5">
    <source>
        <dbReference type="EMBL" id="UZD21449.1"/>
    </source>
</evidence>
<evidence type="ECO:0000256" key="1">
    <source>
        <dbReference type="ARBA" id="ARBA00023125"/>
    </source>
</evidence>
<dbReference type="PROSITE" id="PS50935">
    <property type="entry name" value="SSB"/>
    <property type="match status" value="1"/>
</dbReference>
<dbReference type="PANTHER" id="PTHR10302">
    <property type="entry name" value="SINGLE-STRANDED DNA-BINDING PROTEIN"/>
    <property type="match status" value="1"/>
</dbReference>
<dbReference type="Pfam" id="PF00436">
    <property type="entry name" value="SSB"/>
    <property type="match status" value="1"/>
</dbReference>
<feature type="short sequence motif" description="Important for interaction with partner proteins" evidence="2">
    <location>
        <begin position="149"/>
        <end position="154"/>
    </location>
</feature>
<dbReference type="RefSeq" id="WP_264807921.1">
    <property type="nucleotide sequence ID" value="NZ_CP110226.1"/>
</dbReference>
<keyword evidence="2" id="KW-0233">DNA recombination</keyword>
<dbReference type="EMBL" id="CP110226">
    <property type="protein sequence ID" value="UZD21449.1"/>
    <property type="molecule type" value="Genomic_DNA"/>
</dbReference>